<sequence>MVRLEERAALVALLRARPQGLSWGDITAEVIEAGSALEVVTCPPP</sequence>
<reference evidence="2" key="1">
    <citation type="journal article" date="2019" name="Int. J. Syst. Evol. Microbiol.">
        <title>The Global Catalogue of Microorganisms (GCM) 10K type strain sequencing project: providing services to taxonomists for standard genome sequencing and annotation.</title>
        <authorList>
            <consortium name="The Broad Institute Genomics Platform"/>
            <consortium name="The Broad Institute Genome Sequencing Center for Infectious Disease"/>
            <person name="Wu L."/>
            <person name="Ma J."/>
        </authorList>
    </citation>
    <scope>NUCLEOTIDE SEQUENCE [LARGE SCALE GENOMIC DNA]</scope>
    <source>
        <strain evidence="2">JCM 31696</strain>
    </source>
</reference>
<protein>
    <submittedName>
        <fullName evidence="1">Uncharacterized protein</fullName>
    </submittedName>
</protein>
<name>A0ABW3CKQ2_9ACTN</name>
<evidence type="ECO:0000313" key="1">
    <source>
        <dbReference type="EMBL" id="MFD0854963.1"/>
    </source>
</evidence>
<proteinExistence type="predicted"/>
<gene>
    <name evidence="1" type="ORF">ACFQ07_22165</name>
</gene>
<evidence type="ECO:0000313" key="2">
    <source>
        <dbReference type="Proteomes" id="UP001597083"/>
    </source>
</evidence>
<dbReference type="Proteomes" id="UP001597083">
    <property type="component" value="Unassembled WGS sequence"/>
</dbReference>
<accession>A0ABW3CKQ2</accession>
<dbReference type="EMBL" id="JBHTIR010003283">
    <property type="protein sequence ID" value="MFD0854963.1"/>
    <property type="molecule type" value="Genomic_DNA"/>
</dbReference>
<organism evidence="1 2">
    <name type="scientific">Actinomadura adrarensis</name>
    <dbReference type="NCBI Taxonomy" id="1819600"/>
    <lineage>
        <taxon>Bacteria</taxon>
        <taxon>Bacillati</taxon>
        <taxon>Actinomycetota</taxon>
        <taxon>Actinomycetes</taxon>
        <taxon>Streptosporangiales</taxon>
        <taxon>Thermomonosporaceae</taxon>
        <taxon>Actinomadura</taxon>
    </lineage>
</organism>
<comment type="caution">
    <text evidence="1">The sequence shown here is derived from an EMBL/GenBank/DDBJ whole genome shotgun (WGS) entry which is preliminary data.</text>
</comment>
<keyword evidence="2" id="KW-1185">Reference proteome</keyword>